<evidence type="ECO:0000259" key="2">
    <source>
        <dbReference type="Pfam" id="PF21305"/>
    </source>
</evidence>
<comment type="caution">
    <text evidence="3">The sequence shown here is derived from an EMBL/GenBank/DDBJ whole genome shotgun (WGS) entry which is preliminary data.</text>
</comment>
<evidence type="ECO:0000256" key="1">
    <source>
        <dbReference type="SAM" id="MobiDB-lite"/>
    </source>
</evidence>
<sequence>GKVQIISPRKVTKEEAYQAFLSALNILSLTTVETGKVIKIMPVRTAVKGNLKTFLGSSWTPMTDEIITQIVPLKYIDAKEIQSIVTTADAAQSSQGKSAMTTDQKLSSAELSITFQWHACFLTIHRPDRGNSLSPRLIADLHRALDLVVASLGLPTENSPPENSRTTPTPVALVITASPVESASPKGQSRTWVAGGDLKELAKLTSPAEGARFAASASHFLDRLDQLPWPVIIAIDGDAIGGGAELAVAGDIRLATASSRLLWKQIRVGLATGFGSAKRLVDRIGVSRAQDLLFGEKTLTADDAHRLGLWTEVLEDRQQLENAIKQRLSGLCSLSKEALAGQKQMFWSATRSHPGAAADAEIDVFQKIWGNPTHQAFMNQFGAKKIAALSSLAPSPTSSTNGATSSPPSNRITLERNFLSSASGSFTST</sequence>
<feature type="non-terminal residue" evidence="3">
    <location>
        <position position="1"/>
    </location>
</feature>
<protein>
    <recommendedName>
        <fullName evidence="2">GspD-like N0 domain-containing protein</fullName>
    </recommendedName>
</protein>
<reference evidence="3 4" key="1">
    <citation type="submission" date="2019-08" db="EMBL/GenBank/DDBJ databases">
        <title>100 year-old enigma solved: identification of Planctomyces bekefii, the type genus and species of the phylum Planctomycetes.</title>
        <authorList>
            <person name="Svetlana D.N."/>
            <person name="Overmann J."/>
        </authorList>
    </citation>
    <scope>NUCLEOTIDE SEQUENCE [LARGE SCALE GENOMIC DNA]</scope>
    <source>
        <strain evidence="3">Phe10_nw2017</strain>
    </source>
</reference>
<dbReference type="PANTHER" id="PTHR11941:SF54">
    <property type="entry name" value="ENOYL-COA HYDRATASE, MITOCHONDRIAL"/>
    <property type="match status" value="1"/>
</dbReference>
<name>A0A5C6M1Y7_9PLAN</name>
<feature type="non-terminal residue" evidence="3">
    <location>
        <position position="429"/>
    </location>
</feature>
<dbReference type="InterPro" id="IPR001753">
    <property type="entry name" value="Enoyl-CoA_hydra/iso"/>
</dbReference>
<dbReference type="GO" id="GO:0006635">
    <property type="term" value="P:fatty acid beta-oxidation"/>
    <property type="evidence" value="ECO:0007669"/>
    <property type="project" value="TreeGrafter"/>
</dbReference>
<dbReference type="EMBL" id="SRHE01000808">
    <property type="protein sequence ID" value="TWW08165.1"/>
    <property type="molecule type" value="Genomic_DNA"/>
</dbReference>
<feature type="region of interest" description="Disordered" evidence="1">
    <location>
        <begin position="392"/>
        <end position="414"/>
    </location>
</feature>
<dbReference type="Pfam" id="PF00378">
    <property type="entry name" value="ECH_1"/>
    <property type="match status" value="1"/>
</dbReference>
<dbReference type="Pfam" id="PF21305">
    <property type="entry name" value="type_II_gspD_N0"/>
    <property type="match status" value="1"/>
</dbReference>
<dbReference type="CDD" id="cd06558">
    <property type="entry name" value="crotonase-like"/>
    <property type="match status" value="1"/>
</dbReference>
<dbReference type="Gene3D" id="3.90.226.10">
    <property type="entry name" value="2-enoyl-CoA Hydratase, Chain A, domain 1"/>
    <property type="match status" value="1"/>
</dbReference>
<dbReference type="GO" id="GO:0003824">
    <property type="term" value="F:catalytic activity"/>
    <property type="evidence" value="ECO:0007669"/>
    <property type="project" value="UniProtKB-ARBA"/>
</dbReference>
<dbReference type="SUPFAM" id="SSF52096">
    <property type="entry name" value="ClpP/crotonase"/>
    <property type="match status" value="1"/>
</dbReference>
<dbReference type="AlphaFoldDB" id="A0A5C6M1Y7"/>
<evidence type="ECO:0000313" key="3">
    <source>
        <dbReference type="EMBL" id="TWW08165.1"/>
    </source>
</evidence>
<organism evidence="3 4">
    <name type="scientific">Planctomyces bekefii</name>
    <dbReference type="NCBI Taxonomy" id="1653850"/>
    <lineage>
        <taxon>Bacteria</taxon>
        <taxon>Pseudomonadati</taxon>
        <taxon>Planctomycetota</taxon>
        <taxon>Planctomycetia</taxon>
        <taxon>Planctomycetales</taxon>
        <taxon>Planctomycetaceae</taxon>
        <taxon>Planctomyces</taxon>
    </lineage>
</organism>
<dbReference type="Proteomes" id="UP000321083">
    <property type="component" value="Unassembled WGS sequence"/>
</dbReference>
<keyword evidence="4" id="KW-1185">Reference proteome</keyword>
<evidence type="ECO:0000313" key="4">
    <source>
        <dbReference type="Proteomes" id="UP000321083"/>
    </source>
</evidence>
<feature type="domain" description="GspD-like N0" evidence="2">
    <location>
        <begin position="1"/>
        <end position="40"/>
    </location>
</feature>
<accession>A0A5C6M1Y7</accession>
<reference evidence="3 4" key="2">
    <citation type="submission" date="2019-08" db="EMBL/GenBank/DDBJ databases">
        <authorList>
            <person name="Henke P."/>
        </authorList>
    </citation>
    <scope>NUCLEOTIDE SEQUENCE [LARGE SCALE GENOMIC DNA]</scope>
    <source>
        <strain evidence="3">Phe10_nw2017</strain>
    </source>
</reference>
<proteinExistence type="predicted"/>
<feature type="compositionally biased region" description="Polar residues" evidence="1">
    <location>
        <begin position="401"/>
        <end position="414"/>
    </location>
</feature>
<gene>
    <name evidence="3" type="ORF">E3A20_27060</name>
</gene>
<dbReference type="Gene3D" id="3.30.1370.120">
    <property type="match status" value="1"/>
</dbReference>
<dbReference type="InterPro" id="IPR029045">
    <property type="entry name" value="ClpP/crotonase-like_dom_sf"/>
</dbReference>
<dbReference type="PANTHER" id="PTHR11941">
    <property type="entry name" value="ENOYL-COA HYDRATASE-RELATED"/>
    <property type="match status" value="1"/>
</dbReference>
<dbReference type="InterPro" id="IPR049371">
    <property type="entry name" value="GspD-like_N0"/>
</dbReference>
<dbReference type="InterPro" id="IPR038591">
    <property type="entry name" value="NolW-like_sf"/>
</dbReference>